<keyword evidence="4" id="KW-0282">Flagellum</keyword>
<evidence type="ECO:0000313" key="4">
    <source>
        <dbReference type="EMBL" id="TKB47788.1"/>
    </source>
</evidence>
<comment type="function">
    <text evidence="1">Required for the efficient initiation of filament assembly.</text>
</comment>
<proteinExistence type="inferred from homology"/>
<dbReference type="EMBL" id="SWCI01000012">
    <property type="protein sequence ID" value="TKB47788.1"/>
    <property type="molecule type" value="Genomic_DNA"/>
</dbReference>
<evidence type="ECO:0000256" key="3">
    <source>
        <dbReference type="ARBA" id="ARBA00022795"/>
    </source>
</evidence>
<dbReference type="Pfam" id="PF05130">
    <property type="entry name" value="FlgN"/>
    <property type="match status" value="1"/>
</dbReference>
<dbReference type="Gene3D" id="1.20.58.300">
    <property type="entry name" value="FlgN-like"/>
    <property type="match status" value="1"/>
</dbReference>
<reference evidence="4 5" key="1">
    <citation type="submission" date="2019-04" db="EMBL/GenBank/DDBJ databases">
        <authorList>
            <person name="Hwang J.C."/>
        </authorList>
    </citation>
    <scope>NUCLEOTIDE SEQUENCE [LARGE SCALE GENOMIC DNA]</scope>
    <source>
        <strain evidence="4 5">IMCC35001</strain>
    </source>
</reference>
<dbReference type="InterPro" id="IPR036679">
    <property type="entry name" value="FlgN-like_sf"/>
</dbReference>
<dbReference type="AlphaFoldDB" id="A0A4V5NV23"/>
<dbReference type="InterPro" id="IPR007809">
    <property type="entry name" value="FlgN-like"/>
</dbReference>
<organism evidence="4 5">
    <name type="scientific">Ferrimonas sediminicola</name>
    <dbReference type="NCBI Taxonomy" id="2569538"/>
    <lineage>
        <taxon>Bacteria</taxon>
        <taxon>Pseudomonadati</taxon>
        <taxon>Pseudomonadota</taxon>
        <taxon>Gammaproteobacteria</taxon>
        <taxon>Alteromonadales</taxon>
        <taxon>Ferrimonadaceae</taxon>
        <taxon>Ferrimonas</taxon>
    </lineage>
</organism>
<accession>A0A4V5NV23</accession>
<keyword evidence="4" id="KW-0966">Cell projection</keyword>
<evidence type="ECO:0000256" key="2">
    <source>
        <dbReference type="ARBA" id="ARBA00007703"/>
    </source>
</evidence>
<gene>
    <name evidence="4" type="ORF">FCL40_15050</name>
</gene>
<keyword evidence="3" id="KW-1005">Bacterial flagellum biogenesis</keyword>
<keyword evidence="5" id="KW-1185">Reference proteome</keyword>
<comment type="similarity">
    <text evidence="2">Belongs to the FlgN family.</text>
</comment>
<sequence>MSRTEQVRQLVKGIQLDVKQYQQLKSLIRHQHSLLERRDSDALAQHNPRQDELCQTLEQRARQRTELLSSLGLSSDSKGMQRLLSAIPGDKGRKIGLLWRQLQQLVRQCKEQNDINGRLLNSQQRCLSRLVTPEKVTAFENDYGQLQP</sequence>
<dbReference type="GO" id="GO:0044780">
    <property type="term" value="P:bacterial-type flagellum assembly"/>
    <property type="evidence" value="ECO:0007669"/>
    <property type="project" value="InterPro"/>
</dbReference>
<dbReference type="Proteomes" id="UP000305674">
    <property type="component" value="Unassembled WGS sequence"/>
</dbReference>
<comment type="caution">
    <text evidence="4">The sequence shown here is derived from an EMBL/GenBank/DDBJ whole genome shotgun (WGS) entry which is preliminary data.</text>
</comment>
<evidence type="ECO:0000256" key="1">
    <source>
        <dbReference type="ARBA" id="ARBA00002397"/>
    </source>
</evidence>
<dbReference type="SUPFAM" id="SSF140566">
    <property type="entry name" value="FlgN-like"/>
    <property type="match status" value="1"/>
</dbReference>
<keyword evidence="4" id="KW-0969">Cilium</keyword>
<protein>
    <submittedName>
        <fullName evidence="4">Flagellar protein FlgN</fullName>
    </submittedName>
</protein>
<name>A0A4V5NV23_9GAMM</name>
<evidence type="ECO:0000313" key="5">
    <source>
        <dbReference type="Proteomes" id="UP000305674"/>
    </source>
</evidence>
<dbReference type="OrthoDB" id="5600584at2"/>
<dbReference type="RefSeq" id="WP_136854123.1">
    <property type="nucleotide sequence ID" value="NZ_SWCI01000012.1"/>
</dbReference>